<dbReference type="SUPFAM" id="SSF51126">
    <property type="entry name" value="Pectin lyase-like"/>
    <property type="match status" value="2"/>
</dbReference>
<organism evidence="2 3">
    <name type="scientific">Novosphingobium nitrogenifigens DSM 19370</name>
    <dbReference type="NCBI Taxonomy" id="983920"/>
    <lineage>
        <taxon>Bacteria</taxon>
        <taxon>Pseudomonadati</taxon>
        <taxon>Pseudomonadota</taxon>
        <taxon>Alphaproteobacteria</taxon>
        <taxon>Sphingomonadales</taxon>
        <taxon>Sphingomonadaceae</taxon>
        <taxon>Novosphingobium</taxon>
    </lineage>
</organism>
<dbReference type="Pfam" id="PF13229">
    <property type="entry name" value="Beta_helix"/>
    <property type="match status" value="1"/>
</dbReference>
<dbReference type="Gene3D" id="2.160.20.10">
    <property type="entry name" value="Single-stranded right-handed beta-helix, Pectin lyase-like"/>
    <property type="match status" value="2"/>
</dbReference>
<feature type="domain" description="Right handed beta helix" evidence="1">
    <location>
        <begin position="460"/>
        <end position="529"/>
    </location>
</feature>
<evidence type="ECO:0000259" key="1">
    <source>
        <dbReference type="Pfam" id="PF13229"/>
    </source>
</evidence>
<evidence type="ECO:0000313" key="3">
    <source>
        <dbReference type="Proteomes" id="UP000004728"/>
    </source>
</evidence>
<dbReference type="InParanoid" id="F1ZDV6"/>
<dbReference type="SMART" id="SM00710">
    <property type="entry name" value="PbH1"/>
    <property type="match status" value="8"/>
</dbReference>
<dbReference type="HOGENOM" id="CLU_423796_0_0_5"/>
<dbReference type="Proteomes" id="UP000004728">
    <property type="component" value="Unassembled WGS sequence"/>
</dbReference>
<dbReference type="eggNOG" id="ENOG5032FRD">
    <property type="taxonomic scope" value="Bacteria"/>
</dbReference>
<reference evidence="2 3" key="1">
    <citation type="journal article" date="2012" name="J. Bacteriol.">
        <title>Draft Genome Sequence of Novosphingobium nitrogenifigens Y88T.</title>
        <authorList>
            <person name="Strabala T.J."/>
            <person name="Macdonald L."/>
            <person name="Liu V."/>
            <person name="Smit A.M."/>
        </authorList>
    </citation>
    <scope>NUCLEOTIDE SEQUENCE [LARGE SCALE GENOMIC DNA]</scope>
    <source>
        <strain evidence="2 3">DSM 19370</strain>
    </source>
</reference>
<accession>F1ZDV6</accession>
<gene>
    <name evidence="2" type="ORF">Y88_3515</name>
</gene>
<dbReference type="InterPro" id="IPR012334">
    <property type="entry name" value="Pectin_lyas_fold"/>
</dbReference>
<comment type="caution">
    <text evidence="2">The sequence shown here is derived from an EMBL/GenBank/DDBJ whole genome shotgun (WGS) entry which is preliminary data.</text>
</comment>
<dbReference type="STRING" id="983920.Y88_3515"/>
<dbReference type="InterPro" id="IPR011050">
    <property type="entry name" value="Pectin_lyase_fold/virulence"/>
</dbReference>
<protein>
    <submittedName>
        <fullName evidence="2">Alpha-galactosidase</fullName>
    </submittedName>
</protein>
<dbReference type="AlphaFoldDB" id="F1ZDV6"/>
<dbReference type="InterPro" id="IPR006626">
    <property type="entry name" value="PbH1"/>
</dbReference>
<proteinExistence type="predicted"/>
<name>F1ZDV6_9SPHN</name>
<sequence>MLPPSLQARENVITSHNRALEALVAEPAPVGPVVTLDDADVVAAARDSAAKAGRSDLYFDYFRFRTAIDKVRRTAAGRLDIPAGTYHLYPPPGFPNNGGIIDMRELSHVVVDGHGALLLFSYVGRADAPLAGIHPRSGIHVTGGQGVVVRNLTMDWDETLAVPVTVSADGAGGTQQLHVDPRYPIDSGATLPIRAVFPFKVGTRTYYPSREMGPAESVVWRRWYNGGRRPYVCAPPAAGASAADCFRYTGRQTYALGPSQRFDPFPAEPGNFLATARDNAFAAILIDGVATDVRIENVTIWSSPGAGIVVINGGPGIRIAGNHIVRKPDALLRPGEAPRLISTLSDGIDINSAGGGVVIENNEVANQADDGLNIVASLRPAQVTGADSVTAKGGAVGTYFRAGGKVDIYAAKGNALLATDIAITSVAPAATPGFYALTLGGLAQPLPQGVPLLLRVHDFGSTNFIVRNNYFHDNMERGIVVHGQDGLVAGNRIERTAESGIQAVYDNVTGNPEGAAVSNLIIRDNVIRDVCLHWFAPEGRSVALPAAIAVYFGRRTDFRGNDFMPGNVLARHIAITGNTVQNVPGPGIFVSQAQDVTIAGNTLTATGRHPFGVPALDNRSIVVEESSDFHVEGNTADHESFVSMEH</sequence>
<evidence type="ECO:0000313" key="2">
    <source>
        <dbReference type="EMBL" id="EGD57207.1"/>
    </source>
</evidence>
<keyword evidence="3" id="KW-1185">Reference proteome</keyword>
<dbReference type="InterPro" id="IPR039448">
    <property type="entry name" value="Beta_helix"/>
</dbReference>
<dbReference type="EMBL" id="AEWJ01000067">
    <property type="protein sequence ID" value="EGD57207.1"/>
    <property type="molecule type" value="Genomic_DNA"/>
</dbReference>